<organism evidence="5 6">
    <name type="scientific">Brevundimonas aurantiaca</name>
    <dbReference type="NCBI Taxonomy" id="74316"/>
    <lineage>
        <taxon>Bacteria</taxon>
        <taxon>Pseudomonadati</taxon>
        <taxon>Pseudomonadota</taxon>
        <taxon>Alphaproteobacteria</taxon>
        <taxon>Caulobacterales</taxon>
        <taxon>Caulobacteraceae</taxon>
        <taxon>Brevundimonas</taxon>
    </lineage>
</organism>
<dbReference type="Gene3D" id="1.10.150.130">
    <property type="match status" value="1"/>
</dbReference>
<keyword evidence="2" id="KW-0233">DNA recombination</keyword>
<feature type="compositionally biased region" description="Basic residues" evidence="3">
    <location>
        <begin position="409"/>
        <end position="418"/>
    </location>
</feature>
<dbReference type="GO" id="GO:0003677">
    <property type="term" value="F:DNA binding"/>
    <property type="evidence" value="ECO:0007669"/>
    <property type="project" value="UniProtKB-KW"/>
</dbReference>
<gene>
    <name evidence="5" type="ORF">GGQ93_000322</name>
</gene>
<evidence type="ECO:0000256" key="3">
    <source>
        <dbReference type="SAM" id="MobiDB-lite"/>
    </source>
</evidence>
<dbReference type="SUPFAM" id="SSF56349">
    <property type="entry name" value="DNA breaking-rejoining enzymes"/>
    <property type="match status" value="1"/>
</dbReference>
<dbReference type="AlphaFoldDB" id="A0A7W9C3W5"/>
<evidence type="ECO:0000313" key="6">
    <source>
        <dbReference type="Proteomes" id="UP000527324"/>
    </source>
</evidence>
<dbReference type="PROSITE" id="PS51898">
    <property type="entry name" value="TYR_RECOMBINASE"/>
    <property type="match status" value="1"/>
</dbReference>
<dbReference type="Proteomes" id="UP000527324">
    <property type="component" value="Unassembled WGS sequence"/>
</dbReference>
<comment type="caution">
    <text evidence="5">The sequence shown here is derived from an EMBL/GenBank/DDBJ whole genome shotgun (WGS) entry which is preliminary data.</text>
</comment>
<dbReference type="GO" id="GO:0006310">
    <property type="term" value="P:DNA recombination"/>
    <property type="evidence" value="ECO:0007669"/>
    <property type="project" value="UniProtKB-KW"/>
</dbReference>
<protein>
    <submittedName>
        <fullName evidence="5">Integrase</fullName>
    </submittedName>
</protein>
<keyword evidence="6" id="KW-1185">Reference proteome</keyword>
<dbReference type="InterPro" id="IPR002104">
    <property type="entry name" value="Integrase_catalytic"/>
</dbReference>
<evidence type="ECO:0000259" key="4">
    <source>
        <dbReference type="PROSITE" id="PS51898"/>
    </source>
</evidence>
<evidence type="ECO:0000256" key="2">
    <source>
        <dbReference type="ARBA" id="ARBA00023172"/>
    </source>
</evidence>
<feature type="domain" description="Tyr recombinase" evidence="4">
    <location>
        <begin position="216"/>
        <end position="407"/>
    </location>
</feature>
<reference evidence="5 6" key="1">
    <citation type="submission" date="2020-08" db="EMBL/GenBank/DDBJ databases">
        <title>Genomic Encyclopedia of Type Strains, Phase IV (KMG-IV): sequencing the most valuable type-strain genomes for metagenomic binning, comparative biology and taxonomic classification.</title>
        <authorList>
            <person name="Goeker M."/>
        </authorList>
    </citation>
    <scope>NUCLEOTIDE SEQUENCE [LARGE SCALE GENOMIC DNA]</scope>
    <source>
        <strain evidence="5 6">DSM 4731</strain>
    </source>
</reference>
<evidence type="ECO:0000313" key="5">
    <source>
        <dbReference type="EMBL" id="MBB5738631.1"/>
    </source>
</evidence>
<evidence type="ECO:0000256" key="1">
    <source>
        <dbReference type="ARBA" id="ARBA00023125"/>
    </source>
</evidence>
<dbReference type="EMBL" id="JACHOQ010000001">
    <property type="protein sequence ID" value="MBB5738631.1"/>
    <property type="molecule type" value="Genomic_DNA"/>
</dbReference>
<dbReference type="Gene3D" id="1.10.443.10">
    <property type="entry name" value="Intergrase catalytic core"/>
    <property type="match status" value="1"/>
</dbReference>
<dbReference type="InterPro" id="IPR011010">
    <property type="entry name" value="DNA_brk_join_enz"/>
</dbReference>
<feature type="region of interest" description="Disordered" evidence="3">
    <location>
        <begin position="409"/>
        <end position="428"/>
    </location>
</feature>
<dbReference type="RefSeq" id="WP_183214900.1">
    <property type="nucleotide sequence ID" value="NZ_CAJFZW010000041.1"/>
</dbReference>
<dbReference type="GO" id="GO:0015074">
    <property type="term" value="P:DNA integration"/>
    <property type="evidence" value="ECO:0007669"/>
    <property type="project" value="InterPro"/>
</dbReference>
<dbReference type="InterPro" id="IPR010998">
    <property type="entry name" value="Integrase_recombinase_N"/>
</dbReference>
<proteinExistence type="predicted"/>
<name>A0A7W9C3W5_9CAUL</name>
<sequence length="428" mass="49678">MDGKLHVYRRENSRFWQCATYLSGRNYRQSTKETNIAYAREFARDWYLDRVAEDRLRRHGVLPTPPNSLVVIPERIAPRRSGEKTFREAAAAFEKEYAAMTLGERNAQYVASKGRVIRLYLNPFFGDLAISEVSAGRIQDYRLQRVTPPEEPQRVRFVSDGRERIGKVKAWKRPSRQTLHNEMVCLRQILKSANRKGWISALPDMSNPYRASGKISHRAWFSPEEYKRLYEATRERAKNPKKERWREECEQFHDFVLFMVNTGLRPDEAQRLEFRDVSIVEDEATGERILEIEVRGKRGVGYCKSMPGAVRPFERVLKRKNGEPTDLVFGLVQRELLNAILDELGLKKDRDGKPRTAYSLRHTYISMRLMEGADIYQVAKNCRTSVEMIEKYYASHIKNVLDASAINVRKPKPARQRGARAGETASET</sequence>
<keyword evidence="1" id="KW-0238">DNA-binding</keyword>
<dbReference type="InterPro" id="IPR013762">
    <property type="entry name" value="Integrase-like_cat_sf"/>
</dbReference>
<accession>A0A7W9C3W5</accession>